<reference evidence="6" key="2">
    <citation type="submission" date="2014-09" db="EMBL/GenBank/DDBJ databases">
        <authorList>
            <person name="Magalhaes I.L.F."/>
            <person name="Oliveira U."/>
            <person name="Santos F.R."/>
            <person name="Vidigal T.H.D.A."/>
            <person name="Brescovit A.D."/>
            <person name="Santos A.J."/>
        </authorList>
    </citation>
    <scope>NUCLEOTIDE SEQUENCE</scope>
    <source>
        <strain evidence="6">LMG 23848T</strain>
    </source>
</reference>
<evidence type="ECO:0000256" key="1">
    <source>
        <dbReference type="ARBA" id="ARBA00004886"/>
    </source>
</evidence>
<evidence type="ECO:0000313" key="9">
    <source>
        <dbReference type="Proteomes" id="UP000657200"/>
    </source>
</evidence>
<organism evidence="6 8">
    <name type="scientific">Acetobacter ghanensis</name>
    <dbReference type="NCBI Taxonomy" id="431306"/>
    <lineage>
        <taxon>Bacteria</taxon>
        <taxon>Pseudomonadati</taxon>
        <taxon>Pseudomonadota</taxon>
        <taxon>Alphaproteobacteria</taxon>
        <taxon>Acetobacterales</taxon>
        <taxon>Acetobacteraceae</taxon>
        <taxon>Acetobacter</taxon>
    </lineage>
</organism>
<evidence type="ECO:0000313" key="6">
    <source>
        <dbReference type="EMBL" id="CEF57072.1"/>
    </source>
</evidence>
<evidence type="ECO:0000313" key="7">
    <source>
        <dbReference type="EMBL" id="NHO38947.1"/>
    </source>
</evidence>
<name>A0A0U5F9D2_9PROT</name>
<proteinExistence type="inferred from homology"/>
<keyword evidence="9" id="KW-1185">Reference proteome</keyword>
<dbReference type="GeneID" id="91557186"/>
<dbReference type="GeneID" id="98302337"/>
<dbReference type="Proteomes" id="UP000068250">
    <property type="component" value="Chromosome I"/>
</dbReference>
<dbReference type="GO" id="GO:0018189">
    <property type="term" value="P:pyrroloquinoline quinone biosynthetic process"/>
    <property type="evidence" value="ECO:0007669"/>
    <property type="project" value="UniProtKB-UniRule"/>
</dbReference>
<evidence type="ECO:0000256" key="2">
    <source>
        <dbReference type="ARBA" id="ARBA00009325"/>
    </source>
</evidence>
<evidence type="ECO:0000256" key="5">
    <source>
        <dbReference type="HAMAP-Rule" id="MF_00656"/>
    </source>
</evidence>
<dbReference type="InterPro" id="IPR011725">
    <property type="entry name" value="PQQ_synth_PqqA"/>
</dbReference>
<comment type="similarity">
    <text evidence="2 5">Belongs to the PqqA family.</text>
</comment>
<dbReference type="AlphaFoldDB" id="A0A0U5F9D2"/>
<sequence length="26" mass="2848">MAWNAPKVTEIPLGAEINSYVCGQKK</sequence>
<reference evidence="8" key="1">
    <citation type="submission" date="2014-09" db="EMBL/GenBank/DDBJ databases">
        <authorList>
            <person name="Illeghems K.G."/>
        </authorList>
    </citation>
    <scope>NUCLEOTIDE SEQUENCE [LARGE SCALE GENOMIC DNA]</scope>
    <source>
        <strain evidence="8">LMG 23848T</strain>
    </source>
</reference>
<dbReference type="RefSeq" id="WP_035370857.1">
    <property type="nucleotide sequence ID" value="NZ_JBNZCO010000002.1"/>
</dbReference>
<protein>
    <recommendedName>
        <fullName evidence="3 5">Coenzyme PQQ synthesis protein A</fullName>
    </recommendedName>
    <alternativeName>
        <fullName evidence="5">Pyrroloquinoline quinone biosynthesis protein A</fullName>
    </alternativeName>
</protein>
<dbReference type="NCBIfam" id="TIGR02107">
    <property type="entry name" value="PQQ_syn_pqqA"/>
    <property type="match status" value="1"/>
</dbReference>
<dbReference type="Proteomes" id="UP000657200">
    <property type="component" value="Unassembled WGS sequence"/>
</dbReference>
<dbReference type="STRING" id="431306.AGA_2384"/>
<dbReference type="Pfam" id="PF08042">
    <property type="entry name" value="PqqA"/>
    <property type="match status" value="1"/>
</dbReference>
<comment type="pathway">
    <text evidence="1 5">Cofactor biosynthesis; pyrroloquinoline quinone biosynthesis.</text>
</comment>
<feature type="cross-link" description="Pyrroloquinoline quinone (Glu-Tyr)" evidence="5">
    <location>
        <begin position="16"/>
        <end position="20"/>
    </location>
</feature>
<accession>A0A0U5F9D2</accession>
<dbReference type="UniPathway" id="UPA00539"/>
<dbReference type="EMBL" id="LN609302">
    <property type="protein sequence ID" value="CEF57072.1"/>
    <property type="molecule type" value="Genomic_DNA"/>
</dbReference>
<dbReference type="HAMAP" id="MF_00656">
    <property type="entry name" value="PQQ_syn_PqqA"/>
    <property type="match status" value="1"/>
</dbReference>
<gene>
    <name evidence="5 7" type="primary">pqqA</name>
    <name evidence="6" type="ORF">AGA_2384</name>
    <name evidence="7" type="ORF">GOB80_04450</name>
</gene>
<evidence type="ECO:0000256" key="4">
    <source>
        <dbReference type="ARBA" id="ARBA00022905"/>
    </source>
</evidence>
<evidence type="ECO:0000313" key="8">
    <source>
        <dbReference type="Proteomes" id="UP000068250"/>
    </source>
</evidence>
<reference evidence="7 9" key="3">
    <citation type="journal article" date="2020" name="Int. J. Syst. Evol. Microbiol.">
        <title>Novel acetic acid bacteria from cider fermentations: Acetobacter conturbans sp. nov. and Acetobacter fallax sp. nov.</title>
        <authorList>
            <person name="Sombolestani A.S."/>
            <person name="Cleenwerck I."/>
            <person name="Cnockaert M."/>
            <person name="Borremans W."/>
            <person name="Wieme A.D."/>
            <person name="De Vuyst L."/>
            <person name="Vandamme P."/>
        </authorList>
    </citation>
    <scope>NUCLEOTIDE SEQUENCE [LARGE SCALE GENOMIC DNA]</scope>
    <source>
        <strain evidence="7 9">LMG 23848</strain>
    </source>
</reference>
<dbReference type="EMBL" id="WOTE01000002">
    <property type="protein sequence ID" value="NHO38947.1"/>
    <property type="molecule type" value="Genomic_DNA"/>
</dbReference>
<comment type="function">
    <text evidence="5">Required for coenzyme pyrroloquinoline quinone (PQQ) biosynthesis. PQQ is probably formed by cross-linking a specific glutamate to a specific tyrosine residue and excising these residues from the peptide.</text>
</comment>
<dbReference type="PATRIC" id="fig|431306.5.peg.2459"/>
<evidence type="ECO:0000256" key="3">
    <source>
        <dbReference type="ARBA" id="ARBA00015086"/>
    </source>
</evidence>
<keyword evidence="4 5" id="KW-0884">PQQ biosynthesis</keyword>